<evidence type="ECO:0000256" key="2">
    <source>
        <dbReference type="ARBA" id="ARBA00022723"/>
    </source>
</evidence>
<dbReference type="PANTHER" id="PTHR20883:SF15">
    <property type="entry name" value="PHYTANOYL-COA DIOXYGENASE DOMAIN-CONTAINING PROTEIN 1"/>
    <property type="match status" value="1"/>
</dbReference>
<organism evidence="4 5">
    <name type="scientific">Chaetoceros tenuissimus</name>
    <dbReference type="NCBI Taxonomy" id="426638"/>
    <lineage>
        <taxon>Eukaryota</taxon>
        <taxon>Sar</taxon>
        <taxon>Stramenopiles</taxon>
        <taxon>Ochrophyta</taxon>
        <taxon>Bacillariophyta</taxon>
        <taxon>Coscinodiscophyceae</taxon>
        <taxon>Chaetocerotophycidae</taxon>
        <taxon>Chaetocerotales</taxon>
        <taxon>Chaetocerotaceae</taxon>
        <taxon>Chaetoceros</taxon>
    </lineage>
</organism>
<proteinExistence type="predicted"/>
<dbReference type="GO" id="GO:0046872">
    <property type="term" value="F:metal ion binding"/>
    <property type="evidence" value="ECO:0007669"/>
    <property type="project" value="UniProtKB-KW"/>
</dbReference>
<sequence length="351" mass="40181">MKTDMEVISHISEQIKSKGYASESAPDYQVSDEGRINVGNTIPILSLTTCETLKQETIPSLFQGNFDTGIFPDEWHWRQGISRDDAAREMCNSWKASRVIASIVLNKHLGEFISKVMGWQSVRIAQDDIVWKTPTGNRNYNIAHEHINTVGFHQDSAYISTQFEPYENNSVTLWIALDDANEENGCLEYAIGSHRWPIPHLNSTNDNLGSSSFHHSDEFSYRNSSLHDAYENHVRNCEDDARDLKIETVNVNASYGILHHQDAWHGSGPNVSFDKHRRALVAHYLDGNVQFANDDSNRNPPFGKTSYIYGRYKRYHSTEVDETFFPVIYTVPDTSHRRTEWIDEYINTSSN</sequence>
<dbReference type="Pfam" id="PF05721">
    <property type="entry name" value="PhyH"/>
    <property type="match status" value="1"/>
</dbReference>
<dbReference type="InterPro" id="IPR008775">
    <property type="entry name" value="Phytyl_CoA_dOase-like"/>
</dbReference>
<gene>
    <name evidence="4" type="ORF">CTEN210_08196</name>
</gene>
<keyword evidence="2" id="KW-0479">Metal-binding</keyword>
<comment type="cofactor">
    <cofactor evidence="1">
        <name>Fe cation</name>
        <dbReference type="ChEBI" id="CHEBI:24875"/>
    </cofactor>
</comment>
<keyword evidence="5" id="KW-1185">Reference proteome</keyword>
<dbReference type="AlphaFoldDB" id="A0AAD3CVJ2"/>
<dbReference type="SUPFAM" id="SSF51197">
    <property type="entry name" value="Clavaminate synthase-like"/>
    <property type="match status" value="1"/>
</dbReference>
<comment type="caution">
    <text evidence="4">The sequence shown here is derived from an EMBL/GenBank/DDBJ whole genome shotgun (WGS) entry which is preliminary data.</text>
</comment>
<keyword evidence="3" id="KW-0408">Iron</keyword>
<accession>A0AAD3CVJ2</accession>
<reference evidence="4 5" key="1">
    <citation type="journal article" date="2021" name="Sci. Rep.">
        <title>The genome of the diatom Chaetoceros tenuissimus carries an ancient integrated fragment of an extant virus.</title>
        <authorList>
            <person name="Hongo Y."/>
            <person name="Kimura K."/>
            <person name="Takaki Y."/>
            <person name="Yoshida Y."/>
            <person name="Baba S."/>
            <person name="Kobayashi G."/>
            <person name="Nagasaki K."/>
            <person name="Hano T."/>
            <person name="Tomaru Y."/>
        </authorList>
    </citation>
    <scope>NUCLEOTIDE SEQUENCE [LARGE SCALE GENOMIC DNA]</scope>
    <source>
        <strain evidence="4 5">NIES-3715</strain>
    </source>
</reference>
<evidence type="ECO:0008006" key="6">
    <source>
        <dbReference type="Google" id="ProtNLM"/>
    </source>
</evidence>
<name>A0AAD3CVJ2_9STRA</name>
<evidence type="ECO:0000313" key="4">
    <source>
        <dbReference type="EMBL" id="GFH51720.1"/>
    </source>
</evidence>
<dbReference type="Gene3D" id="2.60.120.620">
    <property type="entry name" value="q2cbj1_9rhob like domain"/>
    <property type="match status" value="1"/>
</dbReference>
<evidence type="ECO:0000256" key="1">
    <source>
        <dbReference type="ARBA" id="ARBA00001962"/>
    </source>
</evidence>
<evidence type="ECO:0000256" key="3">
    <source>
        <dbReference type="ARBA" id="ARBA00023004"/>
    </source>
</evidence>
<dbReference type="PANTHER" id="PTHR20883">
    <property type="entry name" value="PHYTANOYL-COA DIOXYGENASE DOMAIN CONTAINING 1"/>
    <property type="match status" value="1"/>
</dbReference>
<dbReference type="EMBL" id="BLLK01000045">
    <property type="protein sequence ID" value="GFH51720.1"/>
    <property type="molecule type" value="Genomic_DNA"/>
</dbReference>
<protein>
    <recommendedName>
        <fullName evidence="6">Phytanoyl-CoA dioxygenase</fullName>
    </recommendedName>
</protein>
<evidence type="ECO:0000313" key="5">
    <source>
        <dbReference type="Proteomes" id="UP001054902"/>
    </source>
</evidence>
<dbReference type="Proteomes" id="UP001054902">
    <property type="component" value="Unassembled WGS sequence"/>
</dbReference>